<reference evidence="10" key="2">
    <citation type="submission" date="2021-04" db="EMBL/GenBank/DDBJ databases">
        <authorList>
            <person name="Podell S."/>
        </authorList>
    </citation>
    <scope>NUCLEOTIDE SEQUENCE</scope>
    <source>
        <strain evidence="10">Hildebrandi</strain>
    </source>
</reference>
<evidence type="ECO:0000313" key="11">
    <source>
        <dbReference type="Proteomes" id="UP000693970"/>
    </source>
</evidence>
<feature type="transmembrane region" description="Helical" evidence="7">
    <location>
        <begin position="333"/>
        <end position="353"/>
    </location>
</feature>
<protein>
    <submittedName>
        <fullName evidence="10">SNARE associated golgi protein</fullName>
    </submittedName>
</protein>
<feature type="domain" description="VTT" evidence="9">
    <location>
        <begin position="200"/>
        <end position="311"/>
    </location>
</feature>
<keyword evidence="4 7" id="KW-1133">Transmembrane helix</keyword>
<keyword evidence="3 7" id="KW-0812">Transmembrane</keyword>
<keyword evidence="11" id="KW-1185">Reference proteome</keyword>
<keyword evidence="5 7" id="KW-0472">Membrane</keyword>
<dbReference type="InterPro" id="IPR015414">
    <property type="entry name" value="TMEM64"/>
</dbReference>
<dbReference type="PANTHER" id="PTHR12677:SF59">
    <property type="entry name" value="GOLGI APPARATUS MEMBRANE PROTEIN TVP38-RELATED"/>
    <property type="match status" value="1"/>
</dbReference>
<reference evidence="10" key="1">
    <citation type="journal article" date="2021" name="Sci. Rep.">
        <title>Diploid genomic architecture of Nitzschia inconspicua, an elite biomass production diatom.</title>
        <authorList>
            <person name="Oliver A."/>
            <person name="Podell S."/>
            <person name="Pinowska A."/>
            <person name="Traller J.C."/>
            <person name="Smith S.R."/>
            <person name="McClure R."/>
            <person name="Beliaev A."/>
            <person name="Bohutskyi P."/>
            <person name="Hill E.A."/>
            <person name="Rabines A."/>
            <person name="Zheng H."/>
            <person name="Allen L.Z."/>
            <person name="Kuo A."/>
            <person name="Grigoriev I.V."/>
            <person name="Allen A.E."/>
            <person name="Hazlebeck D."/>
            <person name="Allen E.E."/>
        </authorList>
    </citation>
    <scope>NUCLEOTIDE SEQUENCE</scope>
    <source>
        <strain evidence="10">Hildebrandi</strain>
    </source>
</reference>
<evidence type="ECO:0000256" key="8">
    <source>
        <dbReference type="SAM" id="SignalP"/>
    </source>
</evidence>
<evidence type="ECO:0000256" key="2">
    <source>
        <dbReference type="ARBA" id="ARBA00022475"/>
    </source>
</evidence>
<sequence>MRRPETTSNPILVILLVTTLFVSIPLACHGGQTSFNLPSTSLVKKNIPRDVIAVMSNNNNSNKQTRKHHINHVATHLDIRRSADTNDIPLLSIPRGGDASKQQLRPIFQRKQQAATKQPKPFVVTQKSIIVFTGGLLTTIGLWYHREVWTSLFNKDKLQQSAVTTLSKLNDLPKVSSYSAYILGMCLWEAAGLSTIPVETAAGMVFGWPDGFVLNATGKLLGASLAFWLGRSRILGPTMEQQFAQNSFLQSIQETTRRNPLRTAFLLKFGPLPETIKNFGSAFLKPIQWWMFVLATIVHGWTFSALWTYLGVDTAARLEDVDGLLPPDRKLQILLALALVNGIAVSPLTMIVLCYNPSAKDQDETKQSKKTTTTTTKRRKWA</sequence>
<evidence type="ECO:0000256" key="7">
    <source>
        <dbReference type="SAM" id="Phobius"/>
    </source>
</evidence>
<comment type="caution">
    <text evidence="10">The sequence shown here is derived from an EMBL/GenBank/DDBJ whole genome shotgun (WGS) entry which is preliminary data.</text>
</comment>
<feature type="chain" id="PRO_5039912409" evidence="8">
    <location>
        <begin position="31"/>
        <end position="382"/>
    </location>
</feature>
<keyword evidence="2" id="KW-1003">Cell membrane</keyword>
<evidence type="ECO:0000313" key="10">
    <source>
        <dbReference type="EMBL" id="KAG7348995.1"/>
    </source>
</evidence>
<dbReference type="Proteomes" id="UP000693970">
    <property type="component" value="Unassembled WGS sequence"/>
</dbReference>
<evidence type="ECO:0000256" key="1">
    <source>
        <dbReference type="ARBA" id="ARBA00004651"/>
    </source>
</evidence>
<keyword evidence="8" id="KW-0732">Signal</keyword>
<evidence type="ECO:0000256" key="4">
    <source>
        <dbReference type="ARBA" id="ARBA00022989"/>
    </source>
</evidence>
<comment type="subcellular location">
    <subcellularLocation>
        <location evidence="1">Cell membrane</location>
        <topology evidence="1">Multi-pass membrane protein</topology>
    </subcellularLocation>
</comment>
<dbReference type="InterPro" id="IPR032816">
    <property type="entry name" value="VTT_dom"/>
</dbReference>
<dbReference type="GO" id="GO:0005886">
    <property type="term" value="C:plasma membrane"/>
    <property type="evidence" value="ECO:0007669"/>
    <property type="project" value="UniProtKB-SubCell"/>
</dbReference>
<evidence type="ECO:0000256" key="3">
    <source>
        <dbReference type="ARBA" id="ARBA00022692"/>
    </source>
</evidence>
<organism evidence="10 11">
    <name type="scientific">Nitzschia inconspicua</name>
    <dbReference type="NCBI Taxonomy" id="303405"/>
    <lineage>
        <taxon>Eukaryota</taxon>
        <taxon>Sar</taxon>
        <taxon>Stramenopiles</taxon>
        <taxon>Ochrophyta</taxon>
        <taxon>Bacillariophyta</taxon>
        <taxon>Bacillariophyceae</taxon>
        <taxon>Bacillariophycidae</taxon>
        <taxon>Bacillariales</taxon>
        <taxon>Bacillariaceae</taxon>
        <taxon>Nitzschia</taxon>
    </lineage>
</organism>
<feature type="region of interest" description="Disordered" evidence="6">
    <location>
        <begin position="362"/>
        <end position="382"/>
    </location>
</feature>
<evidence type="ECO:0000259" key="9">
    <source>
        <dbReference type="Pfam" id="PF09335"/>
    </source>
</evidence>
<feature type="transmembrane region" description="Helical" evidence="7">
    <location>
        <begin position="289"/>
        <end position="312"/>
    </location>
</feature>
<feature type="signal peptide" evidence="8">
    <location>
        <begin position="1"/>
        <end position="30"/>
    </location>
</feature>
<evidence type="ECO:0000256" key="6">
    <source>
        <dbReference type="SAM" id="MobiDB-lite"/>
    </source>
</evidence>
<accession>A0A9K3KSD7</accession>
<name>A0A9K3KSD7_9STRA</name>
<dbReference type="EMBL" id="JAGRRH010000019">
    <property type="protein sequence ID" value="KAG7348995.1"/>
    <property type="molecule type" value="Genomic_DNA"/>
</dbReference>
<gene>
    <name evidence="10" type="ORF">IV203_011592</name>
</gene>
<proteinExistence type="predicted"/>
<dbReference type="AlphaFoldDB" id="A0A9K3KSD7"/>
<dbReference type="Pfam" id="PF09335">
    <property type="entry name" value="VTT_dom"/>
    <property type="match status" value="1"/>
</dbReference>
<evidence type="ECO:0000256" key="5">
    <source>
        <dbReference type="ARBA" id="ARBA00023136"/>
    </source>
</evidence>
<dbReference type="PANTHER" id="PTHR12677">
    <property type="entry name" value="GOLGI APPARATUS MEMBRANE PROTEIN TVP38-RELATED"/>
    <property type="match status" value="1"/>
</dbReference>
<dbReference type="OrthoDB" id="166803at2759"/>